<dbReference type="EMBL" id="GBXM01040997">
    <property type="protein sequence ID" value="JAH67580.1"/>
    <property type="molecule type" value="Transcribed_RNA"/>
</dbReference>
<reference evidence="2" key="2">
    <citation type="journal article" date="2015" name="Fish Shellfish Immunol.">
        <title>Early steps in the European eel (Anguilla anguilla)-Vibrio vulnificus interaction in the gills: Role of the RtxA13 toxin.</title>
        <authorList>
            <person name="Callol A."/>
            <person name="Pajuelo D."/>
            <person name="Ebbesson L."/>
            <person name="Teles M."/>
            <person name="MacKenzie S."/>
            <person name="Amaro C."/>
        </authorList>
    </citation>
    <scope>NUCLEOTIDE SEQUENCE</scope>
</reference>
<evidence type="ECO:0000256" key="1">
    <source>
        <dbReference type="SAM" id="MobiDB-lite"/>
    </source>
</evidence>
<accession>A0A0E9UQU2</accession>
<reference evidence="2" key="1">
    <citation type="submission" date="2014-11" db="EMBL/GenBank/DDBJ databases">
        <authorList>
            <person name="Amaro Gonzalez C."/>
        </authorList>
    </citation>
    <scope>NUCLEOTIDE SEQUENCE</scope>
</reference>
<name>A0A0E9UQU2_ANGAN</name>
<dbReference type="AlphaFoldDB" id="A0A0E9UQU2"/>
<organism evidence="2">
    <name type="scientific">Anguilla anguilla</name>
    <name type="common">European freshwater eel</name>
    <name type="synonym">Muraena anguilla</name>
    <dbReference type="NCBI Taxonomy" id="7936"/>
    <lineage>
        <taxon>Eukaryota</taxon>
        <taxon>Metazoa</taxon>
        <taxon>Chordata</taxon>
        <taxon>Craniata</taxon>
        <taxon>Vertebrata</taxon>
        <taxon>Euteleostomi</taxon>
        <taxon>Actinopterygii</taxon>
        <taxon>Neopterygii</taxon>
        <taxon>Teleostei</taxon>
        <taxon>Anguilliformes</taxon>
        <taxon>Anguillidae</taxon>
        <taxon>Anguilla</taxon>
    </lineage>
</organism>
<protein>
    <submittedName>
        <fullName evidence="2">Uncharacterized protein</fullName>
    </submittedName>
</protein>
<proteinExistence type="predicted"/>
<sequence length="21" mass="2362">MLSVSQLSRRRRGSASLKTVE</sequence>
<evidence type="ECO:0000313" key="2">
    <source>
        <dbReference type="EMBL" id="JAH67580.1"/>
    </source>
</evidence>
<feature type="region of interest" description="Disordered" evidence="1">
    <location>
        <begin position="1"/>
        <end position="21"/>
    </location>
</feature>